<feature type="region of interest" description="Disordered" evidence="1">
    <location>
        <begin position="19"/>
        <end position="80"/>
    </location>
</feature>
<dbReference type="EMBL" id="JBHUDX010000144">
    <property type="protein sequence ID" value="MFD1663515.1"/>
    <property type="molecule type" value="Genomic_DNA"/>
</dbReference>
<name>A0ABW4J1L0_9ACTN</name>
<proteinExistence type="predicted"/>
<dbReference type="InterPro" id="IPR002514">
    <property type="entry name" value="Transposase_8"/>
</dbReference>
<dbReference type="Proteomes" id="UP001597261">
    <property type="component" value="Unassembled WGS sequence"/>
</dbReference>
<evidence type="ECO:0000313" key="3">
    <source>
        <dbReference type="Proteomes" id="UP001597261"/>
    </source>
</evidence>
<evidence type="ECO:0000256" key="1">
    <source>
        <dbReference type="SAM" id="MobiDB-lite"/>
    </source>
</evidence>
<feature type="compositionally biased region" description="Basic and acidic residues" evidence="1">
    <location>
        <begin position="67"/>
        <end position="80"/>
    </location>
</feature>
<comment type="caution">
    <text evidence="2">The sequence shown here is derived from an EMBL/GenBank/DDBJ whole genome shotgun (WGS) entry which is preliminary data.</text>
</comment>
<sequence>MASRKRVYDAESREGAVRIVTETGRPIPEVAEDSGIHPGSLRKKSDPGDAQEMGGRRRQARNARLVRYPDDVPRRPDSSA</sequence>
<protein>
    <submittedName>
        <fullName evidence="2">Transposase</fullName>
    </submittedName>
</protein>
<gene>
    <name evidence="2" type="ORF">ACFSL4_36485</name>
</gene>
<organism evidence="2 3">
    <name type="scientific">Streptomyces caeni</name>
    <dbReference type="NCBI Taxonomy" id="2307231"/>
    <lineage>
        <taxon>Bacteria</taxon>
        <taxon>Bacillati</taxon>
        <taxon>Actinomycetota</taxon>
        <taxon>Actinomycetes</taxon>
        <taxon>Kitasatosporales</taxon>
        <taxon>Streptomycetaceae</taxon>
        <taxon>Streptomyces</taxon>
    </lineage>
</organism>
<dbReference type="RefSeq" id="WP_381092374.1">
    <property type="nucleotide sequence ID" value="NZ_JBHUDX010000144.1"/>
</dbReference>
<accession>A0ABW4J1L0</accession>
<reference evidence="3" key="1">
    <citation type="journal article" date="2019" name="Int. J. Syst. Evol. Microbiol.">
        <title>The Global Catalogue of Microorganisms (GCM) 10K type strain sequencing project: providing services to taxonomists for standard genome sequencing and annotation.</title>
        <authorList>
            <consortium name="The Broad Institute Genomics Platform"/>
            <consortium name="The Broad Institute Genome Sequencing Center for Infectious Disease"/>
            <person name="Wu L."/>
            <person name="Ma J."/>
        </authorList>
    </citation>
    <scope>NUCLEOTIDE SEQUENCE [LARGE SCALE GENOMIC DNA]</scope>
    <source>
        <strain evidence="3">CGMCC 1.12470</strain>
    </source>
</reference>
<keyword evidence="3" id="KW-1185">Reference proteome</keyword>
<dbReference type="Pfam" id="PF01527">
    <property type="entry name" value="HTH_Tnp_1"/>
    <property type="match status" value="1"/>
</dbReference>
<evidence type="ECO:0000313" key="2">
    <source>
        <dbReference type="EMBL" id="MFD1663515.1"/>
    </source>
</evidence>